<dbReference type="PANTHER" id="PTHR22803">
    <property type="entry name" value="MANNOSE, PHOSPHOLIPASE, LECTIN RECEPTOR RELATED"/>
    <property type="match status" value="1"/>
</dbReference>
<dbReference type="Gene3D" id="3.10.100.10">
    <property type="entry name" value="Mannose-Binding Protein A, subunit A"/>
    <property type="match status" value="2"/>
</dbReference>
<dbReference type="FunFam" id="3.10.100.10:FF:000144">
    <property type="entry name" value="RE45003p"/>
    <property type="match status" value="2"/>
</dbReference>
<feature type="chain" id="PRO_5002808947" evidence="1">
    <location>
        <begin position="20"/>
        <end position="340"/>
    </location>
</feature>
<reference evidence="3 4" key="1">
    <citation type="journal article" date="2007" name="Nature">
        <title>Evolution of genes and genomes on the Drosophila phylogeny.</title>
        <authorList>
            <consortium name="Drosophila 12 Genomes Consortium"/>
            <person name="Clark A.G."/>
            <person name="Eisen M.B."/>
            <person name="Smith D.R."/>
            <person name="Bergman C.M."/>
            <person name="Oliver B."/>
            <person name="Markow T.A."/>
            <person name="Kaufman T.C."/>
            <person name="Kellis M."/>
            <person name="Gelbart W."/>
            <person name="Iyer V.N."/>
            <person name="Pollard D.A."/>
            <person name="Sackton T.B."/>
            <person name="Larracuente A.M."/>
            <person name="Singh N.D."/>
            <person name="Abad J.P."/>
            <person name="Abt D.N."/>
            <person name="Adryan B."/>
            <person name="Aguade M."/>
            <person name="Akashi H."/>
            <person name="Anderson W.W."/>
            <person name="Aquadro C.F."/>
            <person name="Ardell D.H."/>
            <person name="Arguello R."/>
            <person name="Artieri C.G."/>
            <person name="Barbash D.A."/>
            <person name="Barker D."/>
            <person name="Barsanti P."/>
            <person name="Batterham P."/>
            <person name="Batzoglou S."/>
            <person name="Begun D."/>
            <person name="Bhutkar A."/>
            <person name="Blanco E."/>
            <person name="Bosak S.A."/>
            <person name="Bradley R.K."/>
            <person name="Brand A.D."/>
            <person name="Brent M.R."/>
            <person name="Brooks A.N."/>
            <person name="Brown R.H."/>
            <person name="Butlin R.K."/>
            <person name="Caggese C."/>
            <person name="Calvi B.R."/>
            <person name="Bernardo de Carvalho A."/>
            <person name="Caspi A."/>
            <person name="Castrezana S."/>
            <person name="Celniker S.E."/>
            <person name="Chang J.L."/>
            <person name="Chapple C."/>
            <person name="Chatterji S."/>
            <person name="Chinwalla A."/>
            <person name="Civetta A."/>
            <person name="Clifton S.W."/>
            <person name="Comeron J.M."/>
            <person name="Costello J.C."/>
            <person name="Coyne J.A."/>
            <person name="Daub J."/>
            <person name="David R.G."/>
            <person name="Delcher A.L."/>
            <person name="Delehaunty K."/>
            <person name="Do C.B."/>
            <person name="Ebling H."/>
            <person name="Edwards K."/>
            <person name="Eickbush T."/>
            <person name="Evans J.D."/>
            <person name="Filipski A."/>
            <person name="Findeiss S."/>
            <person name="Freyhult E."/>
            <person name="Fulton L."/>
            <person name="Fulton R."/>
            <person name="Garcia A.C."/>
            <person name="Gardiner A."/>
            <person name="Garfield D.A."/>
            <person name="Garvin B.E."/>
            <person name="Gibson G."/>
            <person name="Gilbert D."/>
            <person name="Gnerre S."/>
            <person name="Godfrey J."/>
            <person name="Good R."/>
            <person name="Gotea V."/>
            <person name="Gravely B."/>
            <person name="Greenberg A.J."/>
            <person name="Griffiths-Jones S."/>
            <person name="Gross S."/>
            <person name="Guigo R."/>
            <person name="Gustafson E.A."/>
            <person name="Haerty W."/>
            <person name="Hahn M.W."/>
            <person name="Halligan D.L."/>
            <person name="Halpern A.L."/>
            <person name="Halter G.M."/>
            <person name="Han M.V."/>
            <person name="Heger A."/>
            <person name="Hillier L."/>
            <person name="Hinrichs A.S."/>
            <person name="Holmes I."/>
            <person name="Hoskins R.A."/>
            <person name="Hubisz M.J."/>
            <person name="Hultmark D."/>
            <person name="Huntley M.A."/>
            <person name="Jaffe D.B."/>
            <person name="Jagadeeshan S."/>
            <person name="Jeck W.R."/>
            <person name="Johnson J."/>
            <person name="Jones C.D."/>
            <person name="Jordan W.C."/>
            <person name="Karpen G.H."/>
            <person name="Kataoka E."/>
            <person name="Keightley P.D."/>
            <person name="Kheradpour P."/>
            <person name="Kirkness E.F."/>
            <person name="Koerich L.B."/>
            <person name="Kristiansen K."/>
            <person name="Kudrna D."/>
            <person name="Kulathinal R.J."/>
            <person name="Kumar S."/>
            <person name="Kwok R."/>
            <person name="Lander E."/>
            <person name="Langley C.H."/>
            <person name="Lapoint R."/>
            <person name="Lazzaro B.P."/>
            <person name="Lee S.J."/>
            <person name="Levesque L."/>
            <person name="Li R."/>
            <person name="Lin C.F."/>
            <person name="Lin M.F."/>
            <person name="Lindblad-Toh K."/>
            <person name="Llopart A."/>
            <person name="Long M."/>
            <person name="Low L."/>
            <person name="Lozovsky E."/>
            <person name="Lu J."/>
            <person name="Luo M."/>
            <person name="Machado C.A."/>
            <person name="Makalowski W."/>
            <person name="Marzo M."/>
            <person name="Matsuda M."/>
            <person name="Matzkin L."/>
            <person name="McAllister B."/>
            <person name="McBride C.S."/>
            <person name="McKernan B."/>
            <person name="McKernan K."/>
            <person name="Mendez-Lago M."/>
            <person name="Minx P."/>
            <person name="Mollenhauer M.U."/>
            <person name="Montooth K."/>
            <person name="Mount S.M."/>
            <person name="Mu X."/>
            <person name="Myers E."/>
            <person name="Negre B."/>
            <person name="Newfeld S."/>
            <person name="Nielsen R."/>
            <person name="Noor M.A."/>
            <person name="O'Grady P."/>
            <person name="Pachter L."/>
            <person name="Papaceit M."/>
            <person name="Parisi M.J."/>
            <person name="Parisi M."/>
            <person name="Parts L."/>
            <person name="Pedersen J.S."/>
            <person name="Pesole G."/>
            <person name="Phillippy A.M."/>
            <person name="Ponting C.P."/>
            <person name="Pop M."/>
            <person name="Porcelli D."/>
            <person name="Powell J.R."/>
            <person name="Prohaska S."/>
            <person name="Pruitt K."/>
            <person name="Puig M."/>
            <person name="Quesneville H."/>
            <person name="Ram K.R."/>
            <person name="Rand D."/>
            <person name="Rasmussen M.D."/>
            <person name="Reed L.K."/>
            <person name="Reenan R."/>
            <person name="Reily A."/>
            <person name="Remington K.A."/>
            <person name="Rieger T.T."/>
            <person name="Ritchie M.G."/>
            <person name="Robin C."/>
            <person name="Rogers Y.H."/>
            <person name="Rohde C."/>
            <person name="Rozas J."/>
            <person name="Rubenfield M.J."/>
            <person name="Ruiz A."/>
            <person name="Russo S."/>
            <person name="Salzberg S.L."/>
            <person name="Sanchez-Gracia A."/>
            <person name="Saranga D.J."/>
            <person name="Sato H."/>
            <person name="Schaeffer S.W."/>
            <person name="Schatz M.C."/>
            <person name="Schlenke T."/>
            <person name="Schwartz R."/>
            <person name="Segarra C."/>
            <person name="Singh R.S."/>
            <person name="Sirot L."/>
            <person name="Sirota M."/>
            <person name="Sisneros N.B."/>
            <person name="Smith C.D."/>
            <person name="Smith T.F."/>
            <person name="Spieth J."/>
            <person name="Stage D.E."/>
            <person name="Stark A."/>
            <person name="Stephan W."/>
            <person name="Strausberg R.L."/>
            <person name="Strempel S."/>
            <person name="Sturgill D."/>
            <person name="Sutton G."/>
            <person name="Sutton G.G."/>
            <person name="Tao W."/>
            <person name="Teichmann S."/>
            <person name="Tobari Y.N."/>
            <person name="Tomimura Y."/>
            <person name="Tsolas J.M."/>
            <person name="Valente V.L."/>
            <person name="Venter E."/>
            <person name="Venter J.C."/>
            <person name="Vicario S."/>
            <person name="Vieira F.G."/>
            <person name="Vilella A.J."/>
            <person name="Villasante A."/>
            <person name="Walenz B."/>
            <person name="Wang J."/>
            <person name="Wasserman M."/>
            <person name="Watts T."/>
            <person name="Wilson D."/>
            <person name="Wilson R.K."/>
            <person name="Wing R.A."/>
            <person name="Wolfner M.F."/>
            <person name="Wong A."/>
            <person name="Wong G.K."/>
            <person name="Wu C.I."/>
            <person name="Wu G."/>
            <person name="Yamamoto D."/>
            <person name="Yang H.P."/>
            <person name="Yang S.P."/>
            <person name="Yorke J.A."/>
            <person name="Yoshida K."/>
            <person name="Zdobnov E."/>
            <person name="Zhang P."/>
            <person name="Zhang Y."/>
            <person name="Zimin A.V."/>
            <person name="Baldwin J."/>
            <person name="Abdouelleil A."/>
            <person name="Abdulkadir J."/>
            <person name="Abebe A."/>
            <person name="Abera B."/>
            <person name="Abreu J."/>
            <person name="Acer S.C."/>
            <person name="Aftuck L."/>
            <person name="Alexander A."/>
            <person name="An P."/>
            <person name="Anderson E."/>
            <person name="Anderson S."/>
            <person name="Arachi H."/>
            <person name="Azer M."/>
            <person name="Bachantsang P."/>
            <person name="Barry A."/>
            <person name="Bayul T."/>
            <person name="Berlin A."/>
            <person name="Bessette D."/>
            <person name="Bloom T."/>
            <person name="Blye J."/>
            <person name="Boguslavskiy L."/>
            <person name="Bonnet C."/>
            <person name="Boukhgalter B."/>
            <person name="Bourzgui I."/>
            <person name="Brown A."/>
            <person name="Cahill P."/>
            <person name="Channer S."/>
            <person name="Cheshatsang Y."/>
            <person name="Chuda L."/>
            <person name="Citroen M."/>
            <person name="Collymore A."/>
            <person name="Cooke P."/>
            <person name="Costello M."/>
            <person name="D'Aco K."/>
            <person name="Daza R."/>
            <person name="De Haan G."/>
            <person name="DeGray S."/>
            <person name="DeMaso C."/>
            <person name="Dhargay N."/>
            <person name="Dooley K."/>
            <person name="Dooley E."/>
            <person name="Doricent M."/>
            <person name="Dorje P."/>
            <person name="Dorjee K."/>
            <person name="Dupes A."/>
            <person name="Elong R."/>
            <person name="Falk J."/>
            <person name="Farina A."/>
            <person name="Faro S."/>
            <person name="Ferguson D."/>
            <person name="Fisher S."/>
            <person name="Foley C.D."/>
            <person name="Franke A."/>
            <person name="Friedrich D."/>
            <person name="Gadbois L."/>
            <person name="Gearin G."/>
            <person name="Gearin C.R."/>
            <person name="Giannoukos G."/>
            <person name="Goode T."/>
            <person name="Graham J."/>
            <person name="Grandbois E."/>
            <person name="Grewal S."/>
            <person name="Gyaltsen K."/>
            <person name="Hafez N."/>
            <person name="Hagos B."/>
            <person name="Hall J."/>
            <person name="Henson C."/>
            <person name="Hollinger A."/>
            <person name="Honan T."/>
            <person name="Huard M.D."/>
            <person name="Hughes L."/>
            <person name="Hurhula B."/>
            <person name="Husby M.E."/>
            <person name="Kamat A."/>
            <person name="Kanga B."/>
            <person name="Kashin S."/>
            <person name="Khazanovich D."/>
            <person name="Kisner P."/>
            <person name="Lance K."/>
            <person name="Lara M."/>
            <person name="Lee W."/>
            <person name="Lennon N."/>
            <person name="Letendre F."/>
            <person name="LeVine R."/>
            <person name="Lipovsky A."/>
            <person name="Liu X."/>
            <person name="Liu J."/>
            <person name="Liu S."/>
            <person name="Lokyitsang T."/>
            <person name="Lokyitsang Y."/>
            <person name="Lubonja R."/>
            <person name="Lui A."/>
            <person name="MacDonald P."/>
            <person name="Magnisalis V."/>
            <person name="Maru K."/>
            <person name="Matthews C."/>
            <person name="McCusker W."/>
            <person name="McDonough S."/>
            <person name="Mehta T."/>
            <person name="Meldrim J."/>
            <person name="Meneus L."/>
            <person name="Mihai O."/>
            <person name="Mihalev A."/>
            <person name="Mihova T."/>
            <person name="Mittelman R."/>
            <person name="Mlenga V."/>
            <person name="Montmayeur A."/>
            <person name="Mulrain L."/>
            <person name="Navidi A."/>
            <person name="Naylor J."/>
            <person name="Negash T."/>
            <person name="Nguyen T."/>
            <person name="Nguyen N."/>
            <person name="Nicol R."/>
            <person name="Norbu C."/>
            <person name="Norbu N."/>
            <person name="Novod N."/>
            <person name="O'Neill B."/>
            <person name="Osman S."/>
            <person name="Markiewicz E."/>
            <person name="Oyono O.L."/>
            <person name="Patti C."/>
            <person name="Phunkhang P."/>
            <person name="Pierre F."/>
            <person name="Priest M."/>
            <person name="Raghuraman S."/>
            <person name="Rege F."/>
            <person name="Reyes R."/>
            <person name="Rise C."/>
            <person name="Rogov P."/>
            <person name="Ross K."/>
            <person name="Ryan E."/>
            <person name="Settipalli S."/>
            <person name="Shea T."/>
            <person name="Sherpa N."/>
            <person name="Shi L."/>
            <person name="Shih D."/>
            <person name="Sparrow T."/>
            <person name="Spaulding J."/>
            <person name="Stalker J."/>
            <person name="Stange-Thomann N."/>
            <person name="Stavropoulos S."/>
            <person name="Stone C."/>
            <person name="Strader C."/>
            <person name="Tesfaye S."/>
            <person name="Thomson T."/>
            <person name="Thoulutsang Y."/>
            <person name="Thoulutsang D."/>
            <person name="Topham K."/>
            <person name="Topping I."/>
            <person name="Tsamla T."/>
            <person name="Vassiliev H."/>
            <person name="Vo A."/>
            <person name="Wangchuk T."/>
            <person name="Wangdi T."/>
            <person name="Weiand M."/>
            <person name="Wilkinson J."/>
            <person name="Wilson A."/>
            <person name="Yadav S."/>
            <person name="Young G."/>
            <person name="Yu Q."/>
            <person name="Zembek L."/>
            <person name="Zhong D."/>
            <person name="Zimmer A."/>
            <person name="Zwirko Z."/>
            <person name="Jaffe D.B."/>
            <person name="Alvarez P."/>
            <person name="Brockman W."/>
            <person name="Butler J."/>
            <person name="Chin C."/>
            <person name="Gnerre S."/>
            <person name="Grabherr M."/>
            <person name="Kleber M."/>
            <person name="Mauceli E."/>
            <person name="MacCallum I."/>
        </authorList>
    </citation>
    <scope>NUCLEOTIDE SEQUENCE [LARGE SCALE GENOMIC DNA]</scope>
    <source>
        <strain evidence="4">Rob3c / Tucson 14021-0248.25</strain>
    </source>
</reference>
<dbReference type="Pfam" id="PF00059">
    <property type="entry name" value="Lectin_C"/>
    <property type="match status" value="1"/>
</dbReference>
<sequence>MSSTKLVCIALVSLVFGQAYLVASEETIAVCPTNFTQVADKCLLVDGSWRNFYEADRHCRSLNAELLSISNPTEFNVINEWLPIIAPYQPEFWTSGNKLGGTSDYYWQSTGRKAIYLPWQAGQPTPTTGDCLILLANVTMTAEGTTLSEHRLSVRNCTKWVPHVCEAPLQIFKTQLCLNTTAFFEAKVADKCLLVDGSWKNFYESDRHCRSLNAGLLSISNPTEFNIINEWLPIIAPYQPEFWTSGNKLGGTSDYYWQSTGQKALYLPWSAGQPTATAGDCLTLMANVTMTPEEAILSVHRLTVKPCTQWARHTCQAPLQIFKTQLCLNTTAFFEAKIPL</sequence>
<dbReference type="EMBL" id="CH480816">
    <property type="protein sequence ID" value="EDW48422.1"/>
    <property type="molecule type" value="Genomic_DNA"/>
</dbReference>
<dbReference type="InterPro" id="IPR016187">
    <property type="entry name" value="CTDL_fold"/>
</dbReference>
<evidence type="ECO:0000256" key="1">
    <source>
        <dbReference type="SAM" id="SignalP"/>
    </source>
</evidence>
<dbReference type="CDD" id="cd00037">
    <property type="entry name" value="CLECT"/>
    <property type="match status" value="2"/>
</dbReference>
<keyword evidence="1" id="KW-0732">Signal</keyword>
<feature type="signal peptide" evidence="1">
    <location>
        <begin position="1"/>
        <end position="19"/>
    </location>
</feature>
<dbReference type="SUPFAM" id="SSF56436">
    <property type="entry name" value="C-type lectin-like"/>
    <property type="match status" value="2"/>
</dbReference>
<dbReference type="SMR" id="B4HNK3"/>
<proteinExistence type="predicted"/>
<dbReference type="AlphaFoldDB" id="B4HNK3"/>
<protein>
    <submittedName>
        <fullName evidence="3">GM21855</fullName>
    </submittedName>
</protein>
<name>B4HNK3_DROSE</name>
<evidence type="ECO:0000313" key="3">
    <source>
        <dbReference type="EMBL" id="EDW48422.1"/>
    </source>
</evidence>
<accession>B4HNK3</accession>
<dbReference type="Proteomes" id="UP000001292">
    <property type="component" value="Unassembled WGS sequence"/>
</dbReference>
<dbReference type="InterPro" id="IPR016186">
    <property type="entry name" value="C-type_lectin-like/link_sf"/>
</dbReference>
<keyword evidence="4" id="KW-1185">Reference proteome</keyword>
<dbReference type="HOGENOM" id="CLU_817037_0_0_1"/>
<dbReference type="InterPro" id="IPR050111">
    <property type="entry name" value="C-type_lectin/snaclec_domain"/>
</dbReference>
<dbReference type="PhylomeDB" id="B4HNK3"/>
<dbReference type="PROSITE" id="PS50041">
    <property type="entry name" value="C_TYPE_LECTIN_2"/>
    <property type="match status" value="2"/>
</dbReference>
<evidence type="ECO:0000259" key="2">
    <source>
        <dbReference type="PROSITE" id="PS50041"/>
    </source>
</evidence>
<dbReference type="OMA" id="GQTRNDY"/>
<feature type="domain" description="C-type lectin" evidence="2">
    <location>
        <begin position="38"/>
        <end position="166"/>
    </location>
</feature>
<organism evidence="4">
    <name type="scientific">Drosophila sechellia</name>
    <name type="common">Fruit fly</name>
    <dbReference type="NCBI Taxonomy" id="7238"/>
    <lineage>
        <taxon>Eukaryota</taxon>
        <taxon>Metazoa</taxon>
        <taxon>Ecdysozoa</taxon>
        <taxon>Arthropoda</taxon>
        <taxon>Hexapoda</taxon>
        <taxon>Insecta</taxon>
        <taxon>Pterygota</taxon>
        <taxon>Neoptera</taxon>
        <taxon>Endopterygota</taxon>
        <taxon>Diptera</taxon>
        <taxon>Brachycera</taxon>
        <taxon>Muscomorpha</taxon>
        <taxon>Ephydroidea</taxon>
        <taxon>Drosophilidae</taxon>
        <taxon>Drosophila</taxon>
        <taxon>Sophophora</taxon>
    </lineage>
</organism>
<dbReference type="STRING" id="7238.B4HNK3"/>
<dbReference type="InterPro" id="IPR001304">
    <property type="entry name" value="C-type_lectin-like"/>
</dbReference>
<gene>
    <name evidence="3" type="primary">Dsec\GM21855</name>
    <name evidence="3" type="ORF">Dsec_GM21855</name>
</gene>
<dbReference type="SMART" id="SM00034">
    <property type="entry name" value="CLECT"/>
    <property type="match status" value="2"/>
</dbReference>
<evidence type="ECO:0000313" key="4">
    <source>
        <dbReference type="Proteomes" id="UP000001292"/>
    </source>
</evidence>
<feature type="domain" description="C-type lectin" evidence="2">
    <location>
        <begin position="188"/>
        <end position="316"/>
    </location>
</feature>